<dbReference type="EMBL" id="WTYD01000001">
    <property type="protein sequence ID" value="MXO53950.1"/>
    <property type="molecule type" value="Genomic_DNA"/>
</dbReference>
<dbReference type="SUPFAM" id="SSF55781">
    <property type="entry name" value="GAF domain-like"/>
    <property type="match status" value="1"/>
</dbReference>
<keyword evidence="3" id="KW-1185">Reference proteome</keyword>
<name>A0A844Y5U2_9SPHN</name>
<sequence length="171" mass="18942">MSEAVRIEETARIGALGLPIDRYLDGLAQDLRRISGCPFAAITVVGKDVQWFYGRSGLAAAVMPREFAFCDYTIRYPIPLEVCDTTSDRRFRDNPFVTGTQSLRFYAGLPIVTRSGARIGAVCVLDTVRRSPLPDTVWRCLQSSARTALSAMEFRIAAPGVPLRLSARKRI</sequence>
<evidence type="ECO:0000313" key="3">
    <source>
        <dbReference type="Proteomes" id="UP000430272"/>
    </source>
</evidence>
<dbReference type="PANTHER" id="PTHR43102:SF2">
    <property type="entry name" value="GAF DOMAIN-CONTAINING PROTEIN"/>
    <property type="match status" value="1"/>
</dbReference>
<comment type="caution">
    <text evidence="2">The sequence shown here is derived from an EMBL/GenBank/DDBJ whole genome shotgun (WGS) entry which is preliminary data.</text>
</comment>
<dbReference type="Proteomes" id="UP000430272">
    <property type="component" value="Unassembled WGS sequence"/>
</dbReference>
<feature type="domain" description="GAF" evidence="1">
    <location>
        <begin position="21"/>
        <end position="133"/>
    </location>
</feature>
<dbReference type="OrthoDB" id="9812260at2"/>
<protein>
    <submittedName>
        <fullName evidence="2">GAF domain-containing protein</fullName>
    </submittedName>
</protein>
<dbReference type="AlphaFoldDB" id="A0A844Y5U2"/>
<dbReference type="InterPro" id="IPR003018">
    <property type="entry name" value="GAF"/>
</dbReference>
<accession>A0A844Y5U2</accession>
<reference evidence="2 3" key="1">
    <citation type="submission" date="2019-12" db="EMBL/GenBank/DDBJ databases">
        <title>Genomic-based taxomic classification of the family Erythrobacteraceae.</title>
        <authorList>
            <person name="Xu L."/>
        </authorList>
    </citation>
    <scope>NUCLEOTIDE SEQUENCE [LARGE SCALE GENOMIC DNA]</scope>
    <source>
        <strain evidence="2 3">JCM 17468</strain>
    </source>
</reference>
<proteinExistence type="predicted"/>
<organism evidence="2 3">
    <name type="scientific">Qipengyuania pelagi</name>
    <dbReference type="NCBI Taxonomy" id="994320"/>
    <lineage>
        <taxon>Bacteria</taxon>
        <taxon>Pseudomonadati</taxon>
        <taxon>Pseudomonadota</taxon>
        <taxon>Alphaproteobacteria</taxon>
        <taxon>Sphingomonadales</taxon>
        <taxon>Erythrobacteraceae</taxon>
        <taxon>Qipengyuania</taxon>
    </lineage>
</organism>
<dbReference type="Gene3D" id="3.30.450.40">
    <property type="match status" value="1"/>
</dbReference>
<evidence type="ECO:0000313" key="2">
    <source>
        <dbReference type="EMBL" id="MXO53950.1"/>
    </source>
</evidence>
<dbReference type="PANTHER" id="PTHR43102">
    <property type="entry name" value="SLR1143 PROTEIN"/>
    <property type="match status" value="1"/>
</dbReference>
<dbReference type="Pfam" id="PF01590">
    <property type="entry name" value="GAF"/>
    <property type="match status" value="1"/>
</dbReference>
<evidence type="ECO:0000259" key="1">
    <source>
        <dbReference type="Pfam" id="PF01590"/>
    </source>
</evidence>
<dbReference type="InterPro" id="IPR029016">
    <property type="entry name" value="GAF-like_dom_sf"/>
</dbReference>
<gene>
    <name evidence="2" type="ORF">GRI47_08005</name>
</gene>
<dbReference type="RefSeq" id="WP_160660748.1">
    <property type="nucleotide sequence ID" value="NZ_BAABDV010000001.1"/>
</dbReference>